<evidence type="ECO:0000259" key="1">
    <source>
        <dbReference type="PROSITE" id="PS51725"/>
    </source>
</evidence>
<gene>
    <name evidence="2" type="ORF">ACFQ24_14095</name>
</gene>
<keyword evidence="2" id="KW-0560">Oxidoreductase</keyword>
<dbReference type="RefSeq" id="WP_380912255.1">
    <property type="nucleotide sequence ID" value="NZ_JBHTLS010000129.1"/>
</dbReference>
<comment type="caution">
    <text evidence="2">The sequence shown here is derived from an EMBL/GenBank/DDBJ whole genome shotgun (WGS) entry which is preliminary data.</text>
</comment>
<dbReference type="Pfam" id="PF03992">
    <property type="entry name" value="ABM"/>
    <property type="match status" value="1"/>
</dbReference>
<dbReference type="SUPFAM" id="SSF54909">
    <property type="entry name" value="Dimeric alpha+beta barrel"/>
    <property type="match status" value="1"/>
</dbReference>
<feature type="domain" description="ABM" evidence="1">
    <location>
        <begin position="1"/>
        <end position="88"/>
    </location>
</feature>
<dbReference type="InterPro" id="IPR011008">
    <property type="entry name" value="Dimeric_a/b-barrel"/>
</dbReference>
<dbReference type="EMBL" id="JBHTLS010000129">
    <property type="protein sequence ID" value="MFD1105993.1"/>
    <property type="molecule type" value="Genomic_DNA"/>
</dbReference>
<protein>
    <submittedName>
        <fullName evidence="2">Quinol monooxygenase</fullName>
        <ecNumber evidence="2">1.-.-.-</ecNumber>
    </submittedName>
</protein>
<evidence type="ECO:0000313" key="3">
    <source>
        <dbReference type="Proteomes" id="UP001597203"/>
    </source>
</evidence>
<keyword evidence="3" id="KW-1185">Reference proteome</keyword>
<keyword evidence="2" id="KW-0503">Monooxygenase</keyword>
<organism evidence="2 3">
    <name type="scientific">Sphingobium olei</name>
    <dbReference type="NCBI Taxonomy" id="420955"/>
    <lineage>
        <taxon>Bacteria</taxon>
        <taxon>Pseudomonadati</taxon>
        <taxon>Pseudomonadota</taxon>
        <taxon>Alphaproteobacteria</taxon>
        <taxon>Sphingomonadales</taxon>
        <taxon>Sphingomonadaceae</taxon>
        <taxon>Sphingobium</taxon>
    </lineage>
</organism>
<dbReference type="PANTHER" id="PTHR33336">
    <property type="entry name" value="QUINOL MONOOXYGENASE YGIN-RELATED"/>
    <property type="match status" value="1"/>
</dbReference>
<dbReference type="InterPro" id="IPR050744">
    <property type="entry name" value="AI-2_Isomerase_LsrG"/>
</dbReference>
<proteinExistence type="predicted"/>
<reference evidence="3" key="1">
    <citation type="journal article" date="2019" name="Int. J. Syst. Evol. Microbiol.">
        <title>The Global Catalogue of Microorganisms (GCM) 10K type strain sequencing project: providing services to taxonomists for standard genome sequencing and annotation.</title>
        <authorList>
            <consortium name="The Broad Institute Genomics Platform"/>
            <consortium name="The Broad Institute Genome Sequencing Center for Infectious Disease"/>
            <person name="Wu L."/>
            <person name="Ma J."/>
        </authorList>
    </citation>
    <scope>NUCLEOTIDE SEQUENCE [LARGE SCALE GENOMIC DNA]</scope>
    <source>
        <strain evidence="3">CCUG 54329</strain>
    </source>
</reference>
<dbReference type="PROSITE" id="PS51725">
    <property type="entry name" value="ABM"/>
    <property type="match status" value="1"/>
</dbReference>
<dbReference type="Gene3D" id="3.30.70.100">
    <property type="match status" value="1"/>
</dbReference>
<dbReference type="GO" id="GO:0004497">
    <property type="term" value="F:monooxygenase activity"/>
    <property type="evidence" value="ECO:0007669"/>
    <property type="project" value="UniProtKB-KW"/>
</dbReference>
<name>A0ABW3P4F2_9SPHN</name>
<dbReference type="PANTHER" id="PTHR33336:SF15">
    <property type="entry name" value="ABM DOMAIN-CONTAINING PROTEIN"/>
    <property type="match status" value="1"/>
</dbReference>
<dbReference type="Proteomes" id="UP001597203">
    <property type="component" value="Unassembled WGS sequence"/>
</dbReference>
<sequence>MILGTFRLPAAKMDAARPAMTRMVEASRAEEGCVEYVYAQDLFDPGLIHVTERWVDQDAIDRHFAASHMAEWHGAWTDLGIGDRNLRLYDVGDSRPL</sequence>
<evidence type="ECO:0000313" key="2">
    <source>
        <dbReference type="EMBL" id="MFD1105993.1"/>
    </source>
</evidence>
<dbReference type="InterPro" id="IPR007138">
    <property type="entry name" value="ABM_dom"/>
</dbReference>
<dbReference type="EC" id="1.-.-.-" evidence="2"/>
<accession>A0ABW3P4F2</accession>